<feature type="transmembrane region" description="Helical" evidence="7">
    <location>
        <begin position="128"/>
        <end position="147"/>
    </location>
</feature>
<dbReference type="CDD" id="cd00333">
    <property type="entry name" value="MIP"/>
    <property type="match status" value="1"/>
</dbReference>
<dbReference type="SUPFAM" id="SSF81338">
    <property type="entry name" value="Aquaporin-like"/>
    <property type="match status" value="1"/>
</dbReference>
<feature type="transmembrane region" description="Helical" evidence="7">
    <location>
        <begin position="90"/>
        <end position="116"/>
    </location>
</feature>
<dbReference type="GO" id="GO:0016020">
    <property type="term" value="C:membrane"/>
    <property type="evidence" value="ECO:0007669"/>
    <property type="project" value="UniProtKB-SubCell"/>
</dbReference>
<evidence type="ECO:0000313" key="8">
    <source>
        <dbReference type="EMBL" id="MBD6616515.1"/>
    </source>
</evidence>
<keyword evidence="3 6" id="KW-0812">Transmembrane</keyword>
<dbReference type="GO" id="GO:0015267">
    <property type="term" value="F:channel activity"/>
    <property type="evidence" value="ECO:0007669"/>
    <property type="project" value="InterPro"/>
</dbReference>
<dbReference type="Proteomes" id="UP001165986">
    <property type="component" value="Unassembled WGS sequence"/>
</dbReference>
<keyword evidence="9" id="KW-1185">Reference proteome</keyword>
<feature type="transmembrane region" description="Helical" evidence="7">
    <location>
        <begin position="42"/>
        <end position="63"/>
    </location>
</feature>
<name>A0AA40VQX8_9NOST</name>
<evidence type="ECO:0000313" key="9">
    <source>
        <dbReference type="Proteomes" id="UP001165986"/>
    </source>
</evidence>
<dbReference type="InterPro" id="IPR000425">
    <property type="entry name" value="MIP"/>
</dbReference>
<feature type="transmembrane region" description="Helical" evidence="7">
    <location>
        <begin position="15"/>
        <end position="36"/>
    </location>
</feature>
<evidence type="ECO:0000256" key="1">
    <source>
        <dbReference type="ARBA" id="ARBA00004141"/>
    </source>
</evidence>
<dbReference type="PANTHER" id="PTHR45724:SF13">
    <property type="entry name" value="AQUAPORIN NIP1-1-RELATED"/>
    <property type="match status" value="1"/>
</dbReference>
<feature type="transmembrane region" description="Helical" evidence="7">
    <location>
        <begin position="202"/>
        <end position="222"/>
    </location>
</feature>
<comment type="similarity">
    <text evidence="6">Belongs to the MIP/aquaporin (TC 1.A.8) family.</text>
</comment>
<dbReference type="InterPro" id="IPR034294">
    <property type="entry name" value="Aquaporin_transptr"/>
</dbReference>
<dbReference type="EMBL" id="VJXY01000010">
    <property type="protein sequence ID" value="MBD6616515.1"/>
    <property type="molecule type" value="Genomic_DNA"/>
</dbReference>
<dbReference type="InterPro" id="IPR023271">
    <property type="entry name" value="Aquaporin-like"/>
</dbReference>
<evidence type="ECO:0000256" key="6">
    <source>
        <dbReference type="RuleBase" id="RU000477"/>
    </source>
</evidence>
<comment type="caution">
    <text evidence="8">The sequence shown here is derived from an EMBL/GenBank/DDBJ whole genome shotgun (WGS) entry which is preliminary data.</text>
</comment>
<dbReference type="AlphaFoldDB" id="A0AA40VQX8"/>
<proteinExistence type="inferred from homology"/>
<keyword evidence="5 7" id="KW-0472">Membrane</keyword>
<dbReference type="NCBIfam" id="TIGR00861">
    <property type="entry name" value="MIP"/>
    <property type="match status" value="1"/>
</dbReference>
<dbReference type="PROSITE" id="PS00221">
    <property type="entry name" value="MIP"/>
    <property type="match status" value="1"/>
</dbReference>
<dbReference type="PANTHER" id="PTHR45724">
    <property type="entry name" value="AQUAPORIN NIP2-1"/>
    <property type="match status" value="1"/>
</dbReference>
<comment type="subcellular location">
    <subcellularLocation>
        <location evidence="1">Membrane</location>
        <topology evidence="1">Multi-pass membrane protein</topology>
    </subcellularLocation>
</comment>
<evidence type="ECO:0000256" key="4">
    <source>
        <dbReference type="ARBA" id="ARBA00022989"/>
    </source>
</evidence>
<keyword evidence="2 6" id="KW-0813">Transport</keyword>
<feature type="transmembrane region" description="Helical" evidence="7">
    <location>
        <begin position="159"/>
        <end position="182"/>
    </location>
</feature>
<evidence type="ECO:0000256" key="2">
    <source>
        <dbReference type="ARBA" id="ARBA00022448"/>
    </source>
</evidence>
<reference evidence="8" key="1">
    <citation type="submission" date="2019-07" db="EMBL/GenBank/DDBJ databases">
        <title>Toxilogical consequences of a new and cryptic species of cyanobacteria (Komarekiella delphini-convector) recovered from the epidermis of a bottlenose dolphin and 1500 ft. in the air.</title>
        <authorList>
            <person name="Brown A.O."/>
            <person name="Dvorak P."/>
            <person name="Villanueva C.D."/>
            <person name="Foss A.J."/>
            <person name="Garvey A.D."/>
            <person name="Gibson Q.A."/>
            <person name="Johansen J.R."/>
            <person name="Casamatta D.A."/>
        </authorList>
    </citation>
    <scope>NUCLEOTIDE SEQUENCE</scope>
    <source>
        <strain evidence="8">SJRDD-AB1</strain>
    </source>
</reference>
<accession>A0AA40VQX8</accession>
<evidence type="ECO:0000256" key="3">
    <source>
        <dbReference type="ARBA" id="ARBA00022692"/>
    </source>
</evidence>
<dbReference type="Pfam" id="PF00230">
    <property type="entry name" value="MIP"/>
    <property type="match status" value="1"/>
</dbReference>
<organism evidence="8 9">
    <name type="scientific">Komarekiella delphini-convector SJRDD-AB1</name>
    <dbReference type="NCBI Taxonomy" id="2593771"/>
    <lineage>
        <taxon>Bacteria</taxon>
        <taxon>Bacillati</taxon>
        <taxon>Cyanobacteriota</taxon>
        <taxon>Cyanophyceae</taxon>
        <taxon>Nostocales</taxon>
        <taxon>Nostocaceae</taxon>
        <taxon>Komarekiella</taxon>
        <taxon>Komarekiella delphini-convector</taxon>
    </lineage>
</organism>
<sequence length="231" mass="24631">MKSFLKEVSQCRREVLAEGIGTFILVFAGTGAVMVNDISQGAVTHIGISFVFGAVVTALIYGIGHISGAHFNPAVTLAFWKSGFLPKRRVLPYILAQLIGAIAASAFLLISLGRVANLGATLPLNGNWLQSLVLEFVLTFILMFIIFGSGLDRRAHIGFAGLAIGLTVGMEAAFMGPITGASMNPARSLGPAFVGGIWQYHWVYWVAPILGAQLAVVVYGQLSNGFRDFNE</sequence>
<dbReference type="InterPro" id="IPR022357">
    <property type="entry name" value="MIP_CS"/>
</dbReference>
<gene>
    <name evidence="8" type="ORF">FNW02_11860</name>
</gene>
<dbReference type="RefSeq" id="WP_191757750.1">
    <property type="nucleotide sequence ID" value="NZ_VJXY01000010.1"/>
</dbReference>
<evidence type="ECO:0000256" key="7">
    <source>
        <dbReference type="SAM" id="Phobius"/>
    </source>
</evidence>
<evidence type="ECO:0000256" key="5">
    <source>
        <dbReference type="ARBA" id="ARBA00023136"/>
    </source>
</evidence>
<dbReference type="PRINTS" id="PR00783">
    <property type="entry name" value="MINTRINSICP"/>
</dbReference>
<protein>
    <submittedName>
        <fullName evidence="8">Aquaporin</fullName>
    </submittedName>
</protein>
<dbReference type="Gene3D" id="1.20.1080.10">
    <property type="entry name" value="Glycerol uptake facilitator protein"/>
    <property type="match status" value="1"/>
</dbReference>
<keyword evidence="4 7" id="KW-1133">Transmembrane helix</keyword>